<sequence>MRCLLQSCFIFLIALMSVYASSFQCELLDTRLRLHFRSAESMEEEKEYETPEAVTEEAPDLYVSSCNRSKYPTNVSPSLSDIGFEPIRAMSADDTSTEVCDNSSIQHSGCEQGRDATSKDVFFNQPKESIPPNPDEIIPLSSTDSDSSDGGTPLTHSLITRRRRLEKQHNSLCSPQSDHTAVIPLVEIDLELMENN</sequence>
<evidence type="ECO:0000256" key="2">
    <source>
        <dbReference type="SAM" id="SignalP"/>
    </source>
</evidence>
<evidence type="ECO:0000256" key="1">
    <source>
        <dbReference type="SAM" id="MobiDB-lite"/>
    </source>
</evidence>
<organism evidence="3 4">
    <name type="scientific">Clonorchis sinensis</name>
    <name type="common">Chinese liver fluke</name>
    <dbReference type="NCBI Taxonomy" id="79923"/>
    <lineage>
        <taxon>Eukaryota</taxon>
        <taxon>Metazoa</taxon>
        <taxon>Spiralia</taxon>
        <taxon>Lophotrochozoa</taxon>
        <taxon>Platyhelminthes</taxon>
        <taxon>Trematoda</taxon>
        <taxon>Digenea</taxon>
        <taxon>Opisthorchiida</taxon>
        <taxon>Opisthorchiata</taxon>
        <taxon>Opisthorchiidae</taxon>
        <taxon>Clonorchis</taxon>
    </lineage>
</organism>
<evidence type="ECO:0000313" key="4">
    <source>
        <dbReference type="Proteomes" id="UP000286415"/>
    </source>
</evidence>
<evidence type="ECO:0000313" key="3">
    <source>
        <dbReference type="EMBL" id="KAG5442514.1"/>
    </source>
</evidence>
<dbReference type="Proteomes" id="UP000286415">
    <property type="component" value="Unassembled WGS sequence"/>
</dbReference>
<evidence type="ECO:0008006" key="5">
    <source>
        <dbReference type="Google" id="ProtNLM"/>
    </source>
</evidence>
<feature type="compositionally biased region" description="Low complexity" evidence="1">
    <location>
        <begin position="139"/>
        <end position="155"/>
    </location>
</feature>
<name>A0A8T1LZI0_CLOSI</name>
<protein>
    <recommendedName>
        <fullName evidence="5">Secreted protein</fullName>
    </recommendedName>
</protein>
<accession>A0A8T1LZI0</accession>
<dbReference type="EMBL" id="NIRI02000061">
    <property type="protein sequence ID" value="KAG5442514.1"/>
    <property type="molecule type" value="Genomic_DNA"/>
</dbReference>
<comment type="caution">
    <text evidence="3">The sequence shown here is derived from an EMBL/GenBank/DDBJ whole genome shotgun (WGS) entry which is preliminary data.</text>
</comment>
<reference evidence="3 4" key="1">
    <citation type="journal article" date="2018" name="Biotechnol. Adv.">
        <title>Improved genomic resources and new bioinformatic workflow for the carcinogenic parasite Clonorchis sinensis: Biotechnological implications.</title>
        <authorList>
            <person name="Wang D."/>
            <person name="Korhonen P.K."/>
            <person name="Gasser R.B."/>
            <person name="Young N.D."/>
        </authorList>
    </citation>
    <scope>NUCLEOTIDE SEQUENCE [LARGE SCALE GENOMIC DNA]</scope>
    <source>
        <strain evidence="3">Cs-k2</strain>
    </source>
</reference>
<keyword evidence="2" id="KW-0732">Signal</keyword>
<feature type="chain" id="PRO_5035946521" description="Secreted protein" evidence="2">
    <location>
        <begin position="21"/>
        <end position="196"/>
    </location>
</feature>
<proteinExistence type="predicted"/>
<reference evidence="3 4" key="2">
    <citation type="journal article" date="2021" name="Genomics">
        <title>High-quality reference genome for Clonorchis sinensis.</title>
        <authorList>
            <person name="Young N.D."/>
            <person name="Stroehlein A.J."/>
            <person name="Kinkar L."/>
            <person name="Wang T."/>
            <person name="Sohn W.M."/>
            <person name="Chang B.C.H."/>
            <person name="Kaur P."/>
            <person name="Weisz D."/>
            <person name="Dudchenko O."/>
            <person name="Aiden E.L."/>
            <person name="Korhonen P.K."/>
            <person name="Gasser R.B."/>
        </authorList>
    </citation>
    <scope>NUCLEOTIDE SEQUENCE [LARGE SCALE GENOMIC DNA]</scope>
    <source>
        <strain evidence="3">Cs-k2</strain>
    </source>
</reference>
<keyword evidence="4" id="KW-1185">Reference proteome</keyword>
<feature type="region of interest" description="Disordered" evidence="1">
    <location>
        <begin position="125"/>
        <end position="155"/>
    </location>
</feature>
<dbReference type="AlphaFoldDB" id="A0A8T1LZI0"/>
<gene>
    <name evidence="3" type="ORF">CSKR_200004</name>
</gene>
<feature type="signal peptide" evidence="2">
    <location>
        <begin position="1"/>
        <end position="20"/>
    </location>
</feature>